<keyword evidence="2" id="KW-1185">Reference proteome</keyword>
<protein>
    <submittedName>
        <fullName evidence="1">Uncharacterized protein</fullName>
    </submittedName>
</protein>
<reference evidence="1" key="1">
    <citation type="submission" date="2020-01" db="EMBL/GenBank/DDBJ databases">
        <authorList>
            <person name="Chen W.-M."/>
        </authorList>
    </citation>
    <scope>NUCLEOTIDE SEQUENCE</scope>
    <source>
        <strain evidence="1">CYK-10</strain>
    </source>
</reference>
<sequence length="212" mass="21917">MSQAAILTGDLIGSTEAGRDATGAALDLIERIAVQNGAQRFTRFRGDGWHCATTLALGPRLALRLIAGLVAAGGVQSRIAIGLGRVESWGAGELLSQAAGPALTASGRALDAMAPDQVLALASAFPDPLGQMNPRDQALARLWEALARRWSPEQAEALGPALEGQRQTVIAARLGITKQAVSLRLKAASAAALTESLALWEAAMTALPPETP</sequence>
<dbReference type="Proteomes" id="UP001193501">
    <property type="component" value="Unassembled WGS sequence"/>
</dbReference>
<proteinExistence type="predicted"/>
<gene>
    <name evidence="1" type="ORF">GV832_09825</name>
</gene>
<name>A0AAE5BSI1_9RHOB</name>
<dbReference type="EMBL" id="JAABNR010000008">
    <property type="protein sequence ID" value="NBZ87875.1"/>
    <property type="molecule type" value="Genomic_DNA"/>
</dbReference>
<evidence type="ECO:0000313" key="1">
    <source>
        <dbReference type="EMBL" id="NBZ87875.1"/>
    </source>
</evidence>
<evidence type="ECO:0000313" key="2">
    <source>
        <dbReference type="Proteomes" id="UP001193501"/>
    </source>
</evidence>
<accession>A0AAE5BSI1</accession>
<dbReference type="RefSeq" id="WP_168774688.1">
    <property type="nucleotide sequence ID" value="NZ_JAABNR010000008.1"/>
</dbReference>
<organism evidence="1 2">
    <name type="scientific">Stagnihabitans tardus</name>
    <dbReference type="NCBI Taxonomy" id="2699202"/>
    <lineage>
        <taxon>Bacteria</taxon>
        <taxon>Pseudomonadati</taxon>
        <taxon>Pseudomonadota</taxon>
        <taxon>Alphaproteobacteria</taxon>
        <taxon>Rhodobacterales</taxon>
        <taxon>Paracoccaceae</taxon>
        <taxon>Stagnihabitans</taxon>
    </lineage>
</organism>
<dbReference type="AlphaFoldDB" id="A0AAE5BSI1"/>
<comment type="caution">
    <text evidence="1">The sequence shown here is derived from an EMBL/GenBank/DDBJ whole genome shotgun (WGS) entry which is preliminary data.</text>
</comment>